<dbReference type="Proteomes" id="UP001152321">
    <property type="component" value="Unassembled WGS sequence"/>
</dbReference>
<comment type="similarity">
    <text evidence="1">Belongs to the CutA family.</text>
</comment>
<accession>A0ABT6DMA5</accession>
<comment type="caution">
    <text evidence="2">The sequence shown here is derived from an EMBL/GenBank/DDBJ whole genome shotgun (WGS) entry which is preliminary data.</text>
</comment>
<sequence length="108" mass="12206">MSQNISLFYIPCPDQATAEKISRTLLEEKLIGCANIIPGMTSMYWWEGKIATSSESILILKTSESSDALKNLEKRVLELHPYDIPCLMQLPVAAINSAYQKWLEESQK</sequence>
<dbReference type="SUPFAM" id="SSF54913">
    <property type="entry name" value="GlnB-like"/>
    <property type="match status" value="1"/>
</dbReference>
<dbReference type="PANTHER" id="PTHR23419">
    <property type="entry name" value="DIVALENT CATION TOLERANCE CUTA-RELATED"/>
    <property type="match status" value="1"/>
</dbReference>
<dbReference type="Pfam" id="PF03091">
    <property type="entry name" value="CutA1"/>
    <property type="match status" value="1"/>
</dbReference>
<reference evidence="2" key="1">
    <citation type="submission" date="2022-08" db="EMBL/GenBank/DDBJ databases">
        <title>Novel Bdellovibrio Species Isolated from Svalbard: Designation Bdellovibrio svalbardensis.</title>
        <authorList>
            <person name="Mitchell R.J."/>
            <person name="Choi S.Y."/>
        </authorList>
    </citation>
    <scope>NUCLEOTIDE SEQUENCE</scope>
    <source>
        <strain evidence="2">PAP01</strain>
    </source>
</reference>
<dbReference type="InterPro" id="IPR011322">
    <property type="entry name" value="N-reg_PII-like_a/b"/>
</dbReference>
<keyword evidence="3" id="KW-1185">Reference proteome</keyword>
<dbReference type="Gene3D" id="3.30.70.120">
    <property type="match status" value="1"/>
</dbReference>
<dbReference type="InterPro" id="IPR004323">
    <property type="entry name" value="Ion_tolerance_CutA"/>
</dbReference>
<protein>
    <submittedName>
        <fullName evidence="2">Divalent-cation tolerance protein CutA</fullName>
    </submittedName>
</protein>
<dbReference type="RefSeq" id="WP_277579486.1">
    <property type="nucleotide sequence ID" value="NZ_JANRMI010000005.1"/>
</dbReference>
<gene>
    <name evidence="2" type="ORF">NWE73_16625</name>
</gene>
<evidence type="ECO:0000256" key="1">
    <source>
        <dbReference type="ARBA" id="ARBA00010169"/>
    </source>
</evidence>
<organism evidence="2 3">
    <name type="scientific">Bdellovibrio svalbardensis</name>
    <dbReference type="NCBI Taxonomy" id="2972972"/>
    <lineage>
        <taxon>Bacteria</taxon>
        <taxon>Pseudomonadati</taxon>
        <taxon>Bdellovibrionota</taxon>
        <taxon>Bdellovibrionia</taxon>
        <taxon>Bdellovibrionales</taxon>
        <taxon>Pseudobdellovibrionaceae</taxon>
        <taxon>Bdellovibrio</taxon>
    </lineage>
</organism>
<evidence type="ECO:0000313" key="3">
    <source>
        <dbReference type="Proteomes" id="UP001152321"/>
    </source>
</evidence>
<evidence type="ECO:0000313" key="2">
    <source>
        <dbReference type="EMBL" id="MDG0818010.1"/>
    </source>
</evidence>
<dbReference type="EMBL" id="JANRMI010000005">
    <property type="protein sequence ID" value="MDG0818010.1"/>
    <property type="molecule type" value="Genomic_DNA"/>
</dbReference>
<dbReference type="InterPro" id="IPR015867">
    <property type="entry name" value="N-reg_PII/ATP_PRibTrfase_C"/>
</dbReference>
<dbReference type="PANTHER" id="PTHR23419:SF8">
    <property type="entry name" value="FI09726P"/>
    <property type="match status" value="1"/>
</dbReference>
<name>A0ABT6DMA5_9BACT</name>
<proteinExistence type="inferred from homology"/>